<dbReference type="Gene3D" id="1.10.3720.10">
    <property type="entry name" value="MetI-like"/>
    <property type="match status" value="1"/>
</dbReference>
<dbReference type="OrthoDB" id="9804439at2"/>
<proteinExistence type="inferred from homology"/>
<accession>A0A4R5DKR5</accession>
<keyword evidence="5" id="KW-0813">Transport</keyword>
<evidence type="ECO:0000256" key="3">
    <source>
        <dbReference type="ARBA" id="ARBA00022989"/>
    </source>
</evidence>
<dbReference type="InterPro" id="IPR052730">
    <property type="entry name" value="Sugar_ABC_transporter"/>
</dbReference>
<feature type="domain" description="ABC transmembrane type-1" evidence="6">
    <location>
        <begin position="88"/>
        <end position="300"/>
    </location>
</feature>
<evidence type="ECO:0000259" key="6">
    <source>
        <dbReference type="PROSITE" id="PS50928"/>
    </source>
</evidence>
<dbReference type="InterPro" id="IPR000515">
    <property type="entry name" value="MetI-like"/>
</dbReference>
<comment type="caution">
    <text evidence="7">The sequence shown here is derived from an EMBL/GenBank/DDBJ whole genome shotgun (WGS) entry which is preliminary data.</text>
</comment>
<feature type="transmembrane region" description="Helical" evidence="5">
    <location>
        <begin position="250"/>
        <end position="269"/>
    </location>
</feature>
<dbReference type="Pfam" id="PF00528">
    <property type="entry name" value="BPD_transp_1"/>
    <property type="match status" value="1"/>
</dbReference>
<sequence length="314" mass="34099">MTTRLDTAPRTAPAVTTSTARRPFPWFKYLSVAPLAAVFAGLVAYPVGLLVWMAFGRVRLVAGEFQWESVGLDNFIRMLDDETFVVSLRNSAVFITATVLLTLVLGIVLALATDRVVTAQRFAQNLIIWPAIVAPVVISVVWLLILSPQIGLLNRVLVSLGADPQAWLGDNIGAMASIIVVDVWHWTPIVFLFVYTALRGIDTSVLEAASVDGASYLRQVRHIILPLLTPAIAGAAAIRLIMGVKAFDEMYLLTFGGPGTATTVITIYLRSVFFDSFEYGYGAALSITVVALVLAVLLLSFAVRSLIRRTSRGF</sequence>
<dbReference type="PANTHER" id="PTHR43759">
    <property type="entry name" value="TREHALOSE TRANSPORT SYSTEM PERMEASE PROTEIN SUGA"/>
    <property type="match status" value="1"/>
</dbReference>
<feature type="transmembrane region" description="Helical" evidence="5">
    <location>
        <begin position="223"/>
        <end position="241"/>
    </location>
</feature>
<dbReference type="GO" id="GO:0055085">
    <property type="term" value="P:transmembrane transport"/>
    <property type="evidence" value="ECO:0007669"/>
    <property type="project" value="InterPro"/>
</dbReference>
<gene>
    <name evidence="7" type="ORF">E1269_10190</name>
</gene>
<dbReference type="Proteomes" id="UP000294739">
    <property type="component" value="Unassembled WGS sequence"/>
</dbReference>
<evidence type="ECO:0000256" key="4">
    <source>
        <dbReference type="ARBA" id="ARBA00023136"/>
    </source>
</evidence>
<feature type="transmembrane region" description="Helical" evidence="5">
    <location>
        <begin position="281"/>
        <end position="303"/>
    </location>
</feature>
<dbReference type="EMBL" id="SMKZ01000011">
    <property type="protein sequence ID" value="TDE11223.1"/>
    <property type="molecule type" value="Genomic_DNA"/>
</dbReference>
<evidence type="ECO:0000313" key="7">
    <source>
        <dbReference type="EMBL" id="TDE11223.1"/>
    </source>
</evidence>
<comment type="similarity">
    <text evidence="5">Belongs to the binding-protein-dependent transport system permease family.</text>
</comment>
<protein>
    <submittedName>
        <fullName evidence="7">Sugar ABC transporter permease</fullName>
    </submittedName>
</protein>
<feature type="transmembrane region" description="Helical" evidence="5">
    <location>
        <begin position="92"/>
        <end position="113"/>
    </location>
</feature>
<comment type="subcellular location">
    <subcellularLocation>
        <location evidence="5">Cell membrane</location>
        <topology evidence="5">Multi-pass membrane protein</topology>
    </subcellularLocation>
    <subcellularLocation>
        <location evidence="1">Membrane</location>
        <topology evidence="1">Multi-pass membrane protein</topology>
    </subcellularLocation>
</comment>
<reference evidence="7 8" key="1">
    <citation type="submission" date="2019-03" db="EMBL/GenBank/DDBJ databases">
        <title>Draft genome sequences of novel Actinobacteria.</title>
        <authorList>
            <person name="Sahin N."/>
            <person name="Ay H."/>
            <person name="Saygin H."/>
        </authorList>
    </citation>
    <scope>NUCLEOTIDE SEQUENCE [LARGE SCALE GENOMIC DNA]</scope>
    <source>
        <strain evidence="7 8">5K138</strain>
    </source>
</reference>
<keyword evidence="2 5" id="KW-0812">Transmembrane</keyword>
<dbReference type="SUPFAM" id="SSF161098">
    <property type="entry name" value="MetI-like"/>
    <property type="match status" value="1"/>
</dbReference>
<evidence type="ECO:0000256" key="5">
    <source>
        <dbReference type="RuleBase" id="RU363032"/>
    </source>
</evidence>
<evidence type="ECO:0000256" key="1">
    <source>
        <dbReference type="ARBA" id="ARBA00004141"/>
    </source>
</evidence>
<organism evidence="7 8">
    <name type="scientific">Jiangella asiatica</name>
    <dbReference type="NCBI Taxonomy" id="2530372"/>
    <lineage>
        <taxon>Bacteria</taxon>
        <taxon>Bacillati</taxon>
        <taxon>Actinomycetota</taxon>
        <taxon>Actinomycetes</taxon>
        <taxon>Jiangellales</taxon>
        <taxon>Jiangellaceae</taxon>
        <taxon>Jiangella</taxon>
    </lineage>
</organism>
<dbReference type="InParanoid" id="A0A4R5DKR5"/>
<dbReference type="RefSeq" id="WP_131893992.1">
    <property type="nucleotide sequence ID" value="NZ_SMKZ01000011.1"/>
</dbReference>
<feature type="transmembrane region" description="Helical" evidence="5">
    <location>
        <begin position="125"/>
        <end position="145"/>
    </location>
</feature>
<keyword evidence="8" id="KW-1185">Reference proteome</keyword>
<evidence type="ECO:0000256" key="2">
    <source>
        <dbReference type="ARBA" id="ARBA00022692"/>
    </source>
</evidence>
<dbReference type="InterPro" id="IPR035906">
    <property type="entry name" value="MetI-like_sf"/>
</dbReference>
<dbReference type="CDD" id="cd06261">
    <property type="entry name" value="TM_PBP2"/>
    <property type="match status" value="1"/>
</dbReference>
<dbReference type="AlphaFoldDB" id="A0A4R5DKR5"/>
<dbReference type="GO" id="GO:0005886">
    <property type="term" value="C:plasma membrane"/>
    <property type="evidence" value="ECO:0007669"/>
    <property type="project" value="UniProtKB-SubCell"/>
</dbReference>
<evidence type="ECO:0000313" key="8">
    <source>
        <dbReference type="Proteomes" id="UP000294739"/>
    </source>
</evidence>
<dbReference type="PANTHER" id="PTHR43759:SF1">
    <property type="entry name" value="GLUCOSE IMPORT SYSTEM PERMEASE PROTEIN GLCT"/>
    <property type="match status" value="1"/>
</dbReference>
<name>A0A4R5DKR5_9ACTN</name>
<keyword evidence="3 5" id="KW-1133">Transmembrane helix</keyword>
<keyword evidence="4 5" id="KW-0472">Membrane</keyword>
<dbReference type="PROSITE" id="PS50928">
    <property type="entry name" value="ABC_TM1"/>
    <property type="match status" value="1"/>
</dbReference>
<feature type="transmembrane region" description="Helical" evidence="5">
    <location>
        <begin position="29"/>
        <end position="55"/>
    </location>
</feature>